<keyword evidence="5" id="KW-0653">Protein transport</keyword>
<dbReference type="GO" id="GO:0031201">
    <property type="term" value="C:SNARE complex"/>
    <property type="evidence" value="ECO:0007669"/>
    <property type="project" value="TreeGrafter"/>
</dbReference>
<dbReference type="OMA" id="YRIRTHI"/>
<accession>A0A4P7NQK6</accession>
<comment type="subcellular location">
    <subcellularLocation>
        <location evidence="1">Membrane</location>
        <topology evidence="1">Single-pass type IV membrane protein</topology>
    </subcellularLocation>
</comment>
<dbReference type="PANTHER" id="PTHR15959:SF0">
    <property type="entry name" value="SYNTAXIN-18"/>
    <property type="match status" value="1"/>
</dbReference>
<dbReference type="EMBL" id="CP034209">
    <property type="protein sequence ID" value="QBZ64559.1"/>
    <property type="molecule type" value="Genomic_DNA"/>
</dbReference>
<comment type="similarity">
    <text evidence="2">Belongs to the syntaxin family.</text>
</comment>
<dbReference type="SMR" id="A0A4P7NQK6"/>
<dbReference type="AlphaFoldDB" id="A0A4P7NQK6"/>
<reference evidence="11 12" key="1">
    <citation type="journal article" date="2019" name="Mol. Biol. Evol.">
        <title>Blast fungal genomes show frequent chromosomal changes, gene gains and losses, and effector gene turnover.</title>
        <authorList>
            <person name="Gomez Luciano L.B."/>
            <person name="Jason Tsai I."/>
            <person name="Chuma I."/>
            <person name="Tosa Y."/>
            <person name="Chen Y.H."/>
            <person name="Li J.Y."/>
            <person name="Li M.Y."/>
            <person name="Jade Lu M.Y."/>
            <person name="Nakayashiki H."/>
            <person name="Li W.H."/>
        </authorList>
    </citation>
    <scope>NUCLEOTIDE SEQUENCE [LARGE SCALE GENOMIC DNA]</scope>
    <source>
        <strain evidence="11">MZ5-1-6</strain>
    </source>
</reference>
<evidence type="ECO:0000256" key="2">
    <source>
        <dbReference type="ARBA" id="ARBA00009063"/>
    </source>
</evidence>
<feature type="compositionally biased region" description="Basic residues" evidence="9">
    <location>
        <begin position="66"/>
        <end position="77"/>
    </location>
</feature>
<evidence type="ECO:0000256" key="6">
    <source>
        <dbReference type="ARBA" id="ARBA00022989"/>
    </source>
</evidence>
<name>A0A4P7NQK6_PYROR</name>
<evidence type="ECO:0000259" key="10">
    <source>
        <dbReference type="Pfam" id="PF10496"/>
    </source>
</evidence>
<keyword evidence="3" id="KW-0813">Transport</keyword>
<dbReference type="InterPro" id="IPR019529">
    <property type="entry name" value="Syntaxin-18_N"/>
</dbReference>
<keyword evidence="7" id="KW-0175">Coiled coil</keyword>
<evidence type="ECO:0000256" key="1">
    <source>
        <dbReference type="ARBA" id="ARBA00004211"/>
    </source>
</evidence>
<evidence type="ECO:0000256" key="8">
    <source>
        <dbReference type="ARBA" id="ARBA00023136"/>
    </source>
</evidence>
<keyword evidence="8" id="KW-0472">Membrane</keyword>
<evidence type="ECO:0000256" key="7">
    <source>
        <dbReference type="ARBA" id="ARBA00023054"/>
    </source>
</evidence>
<keyword evidence="6" id="KW-1133">Transmembrane helix</keyword>
<dbReference type="GO" id="GO:0005783">
    <property type="term" value="C:endoplasmic reticulum"/>
    <property type="evidence" value="ECO:0007669"/>
    <property type="project" value="TreeGrafter"/>
</dbReference>
<evidence type="ECO:0000256" key="5">
    <source>
        <dbReference type="ARBA" id="ARBA00022927"/>
    </source>
</evidence>
<keyword evidence="4" id="KW-0812">Transmembrane</keyword>
<sequence length="366" mass="40560">MSNITPTFDGLLKQREASTTKKAFSLEQLDEFLKEAYRINSHISLLHTQLKNVRQAYLSTAPSRKSQLHSKLKPHHKALTDREREEVDANAKKMLRELNASIRTLADAEQLRHETELALIRKKHSSGLGMLGSWASGGKSGTGGMLGGKKSKEHEQAEAKEAQMAGHRDGVLHFLRQRLQQCVETQQSMMEVRLTREVEKSRSVLAKARPGSMHVGAIGAQPSFGASLGDRDLDGPTLPGTSFIPLQDEEKKRGPPPPDLTEEEVQMFEKGSQDMMKYYESTLEKVMSAEKSLLEISELQTMLVNNLATQSAGIEQLVQDSLNTEENVGGGNKQLKEATQRASTAKYTFFAASGLCAFLVIWDLLI</sequence>
<dbReference type="GO" id="GO:0006890">
    <property type="term" value="P:retrograde vesicle-mediated transport, Golgi to endoplasmic reticulum"/>
    <property type="evidence" value="ECO:0007669"/>
    <property type="project" value="TreeGrafter"/>
</dbReference>
<evidence type="ECO:0000256" key="3">
    <source>
        <dbReference type="ARBA" id="ARBA00022448"/>
    </source>
</evidence>
<dbReference type="PANTHER" id="PTHR15959">
    <property type="entry name" value="SYNTAXIN-18"/>
    <property type="match status" value="1"/>
</dbReference>
<feature type="domain" description="SNARE-complex protein Syntaxin-18 N-terminal" evidence="10">
    <location>
        <begin position="3"/>
        <end position="85"/>
    </location>
</feature>
<feature type="region of interest" description="Disordered" evidence="9">
    <location>
        <begin position="61"/>
        <end position="86"/>
    </location>
</feature>
<proteinExistence type="inferred from homology"/>
<dbReference type="Pfam" id="PF10496">
    <property type="entry name" value="Syntaxin-18_N"/>
    <property type="match status" value="1"/>
</dbReference>
<protein>
    <recommendedName>
        <fullName evidence="10">SNARE-complex protein Syntaxin-18 N-terminal domain-containing protein</fullName>
    </recommendedName>
</protein>
<evidence type="ECO:0000313" key="12">
    <source>
        <dbReference type="Proteomes" id="UP000294847"/>
    </source>
</evidence>
<dbReference type="Proteomes" id="UP000294847">
    <property type="component" value="Chromosome 6"/>
</dbReference>
<evidence type="ECO:0000256" key="4">
    <source>
        <dbReference type="ARBA" id="ARBA00022692"/>
    </source>
</evidence>
<dbReference type="GO" id="GO:0015031">
    <property type="term" value="P:protein transport"/>
    <property type="evidence" value="ECO:0007669"/>
    <property type="project" value="UniProtKB-KW"/>
</dbReference>
<evidence type="ECO:0000313" key="11">
    <source>
        <dbReference type="EMBL" id="QBZ64559.1"/>
    </source>
</evidence>
<organism evidence="11 12">
    <name type="scientific">Pyricularia oryzae</name>
    <name type="common">Rice blast fungus</name>
    <name type="synonym">Magnaporthe oryzae</name>
    <dbReference type="NCBI Taxonomy" id="318829"/>
    <lineage>
        <taxon>Eukaryota</taxon>
        <taxon>Fungi</taxon>
        <taxon>Dikarya</taxon>
        <taxon>Ascomycota</taxon>
        <taxon>Pezizomycotina</taxon>
        <taxon>Sordariomycetes</taxon>
        <taxon>Sordariomycetidae</taxon>
        <taxon>Magnaporthales</taxon>
        <taxon>Pyriculariaceae</taxon>
        <taxon>Pyricularia</taxon>
    </lineage>
</organism>
<gene>
    <name evidence="11" type="ORF">PoMZ_06257</name>
</gene>
<dbReference type="Gene3D" id="1.20.5.110">
    <property type="match status" value="1"/>
</dbReference>
<feature type="region of interest" description="Disordered" evidence="9">
    <location>
        <begin position="226"/>
        <end position="261"/>
    </location>
</feature>
<evidence type="ECO:0000256" key="9">
    <source>
        <dbReference type="SAM" id="MobiDB-lite"/>
    </source>
</evidence>